<protein>
    <submittedName>
        <fullName evidence="3">DNA-binding protein</fullName>
    </submittedName>
</protein>
<gene>
    <name evidence="3" type="ORF">DPM19_21570</name>
</gene>
<feature type="domain" description="Rv2175c C-terminal" evidence="1">
    <location>
        <begin position="68"/>
        <end position="123"/>
    </location>
</feature>
<name>A0A365H2N7_9ACTN</name>
<dbReference type="AlphaFoldDB" id="A0A365H2N7"/>
<dbReference type="Pfam" id="PF18367">
    <property type="entry name" value="Rv2175c_C"/>
    <property type="match status" value="1"/>
</dbReference>
<feature type="domain" description="DNA-binding protein Rv2175c wHTH" evidence="2">
    <location>
        <begin position="19"/>
        <end position="61"/>
    </location>
</feature>
<dbReference type="InterPro" id="IPR048576">
    <property type="entry name" value="Rv2175c_wHTH"/>
</dbReference>
<sequence>MHTTVEHTLDSPTAALVDDWLTTTETAERLGVNHSRVKQLLRDHKLLGAQREEGFRIPAAFVQQGQVVKGLPGTLTLLADAGYNDIEALRWLFTPDDTLPGTPAQALLENRGTEIRRRAQALAF</sequence>
<comment type="caution">
    <text evidence="3">The sequence shown here is derived from an EMBL/GenBank/DDBJ whole genome shotgun (WGS) entry which is preliminary data.</text>
</comment>
<dbReference type="Proteomes" id="UP000251891">
    <property type="component" value="Unassembled WGS sequence"/>
</dbReference>
<accession>A0A365H2N7</accession>
<evidence type="ECO:0000313" key="4">
    <source>
        <dbReference type="Proteomes" id="UP000251891"/>
    </source>
</evidence>
<evidence type="ECO:0000259" key="1">
    <source>
        <dbReference type="Pfam" id="PF18367"/>
    </source>
</evidence>
<dbReference type="Pfam" id="PF21531">
    <property type="entry name" value="Rv2175c_wHTH"/>
    <property type="match status" value="1"/>
</dbReference>
<keyword evidence="3" id="KW-0238">DNA-binding</keyword>
<dbReference type="EMBL" id="QLYX01000010">
    <property type="protein sequence ID" value="RAY13252.1"/>
    <property type="molecule type" value="Genomic_DNA"/>
</dbReference>
<evidence type="ECO:0000313" key="3">
    <source>
        <dbReference type="EMBL" id="RAY13252.1"/>
    </source>
</evidence>
<organism evidence="3 4">
    <name type="scientific">Actinomadura craniellae</name>
    <dbReference type="NCBI Taxonomy" id="2231787"/>
    <lineage>
        <taxon>Bacteria</taxon>
        <taxon>Bacillati</taxon>
        <taxon>Actinomycetota</taxon>
        <taxon>Actinomycetes</taxon>
        <taxon>Streptosporangiales</taxon>
        <taxon>Thermomonosporaceae</taxon>
        <taxon>Actinomadura</taxon>
    </lineage>
</organism>
<dbReference type="GO" id="GO:0003677">
    <property type="term" value="F:DNA binding"/>
    <property type="evidence" value="ECO:0007669"/>
    <property type="project" value="UniProtKB-KW"/>
</dbReference>
<proteinExistence type="predicted"/>
<dbReference type="InterPro" id="IPR041098">
    <property type="entry name" value="Rv2175c_C"/>
</dbReference>
<keyword evidence="4" id="KW-1185">Reference proteome</keyword>
<reference evidence="3 4" key="1">
    <citation type="submission" date="2018-06" db="EMBL/GenBank/DDBJ databases">
        <title>Actinomadura craniellae sp. nov. isolated from marine sponge Craniella sp.</title>
        <authorList>
            <person name="Li L."/>
            <person name="Xu Q.H."/>
            <person name="Lin H.W."/>
            <person name="Lu Y.H."/>
        </authorList>
    </citation>
    <scope>NUCLEOTIDE SEQUENCE [LARGE SCALE GENOMIC DNA]</scope>
    <source>
        <strain evidence="3 4">LHW63021</strain>
    </source>
</reference>
<dbReference type="RefSeq" id="WP_111869946.1">
    <property type="nucleotide sequence ID" value="NZ_QLYX01000010.1"/>
</dbReference>
<evidence type="ECO:0000259" key="2">
    <source>
        <dbReference type="Pfam" id="PF21531"/>
    </source>
</evidence>
<dbReference type="OrthoDB" id="3784042at2"/>